<proteinExistence type="predicted"/>
<dbReference type="InterPro" id="IPR010730">
    <property type="entry name" value="HET"/>
</dbReference>
<reference evidence="2" key="1">
    <citation type="submission" date="2021-06" db="EMBL/GenBank/DDBJ databases">
        <title>Comparative genomics, transcriptomics and evolutionary studies reveal genomic signatures of adaptation to plant cell wall in hemibiotrophic fungi.</title>
        <authorList>
            <consortium name="DOE Joint Genome Institute"/>
            <person name="Baroncelli R."/>
            <person name="Diaz J.F."/>
            <person name="Benocci T."/>
            <person name="Peng M."/>
            <person name="Battaglia E."/>
            <person name="Haridas S."/>
            <person name="Andreopoulos W."/>
            <person name="Labutti K."/>
            <person name="Pangilinan J."/>
            <person name="Floch G.L."/>
            <person name="Makela M.R."/>
            <person name="Henrissat B."/>
            <person name="Grigoriev I.V."/>
            <person name="Crouch J.A."/>
            <person name="De Vries R.P."/>
            <person name="Sukno S.A."/>
            <person name="Thon M.R."/>
        </authorList>
    </citation>
    <scope>NUCLEOTIDE SEQUENCE</scope>
    <source>
        <strain evidence="2">CBS 102054</strain>
    </source>
</reference>
<dbReference type="AlphaFoldDB" id="A0AAI9ZQW7"/>
<dbReference type="EMBL" id="JAHMHQ010000011">
    <property type="protein sequence ID" value="KAK1636195.1"/>
    <property type="molecule type" value="Genomic_DNA"/>
</dbReference>
<evidence type="ECO:0000313" key="2">
    <source>
        <dbReference type="EMBL" id="KAK1636195.1"/>
    </source>
</evidence>
<sequence length="346" mass="40276">MSIQYRRLDPSRREIRLLEVQSARNLSDPVECRLVTVRLTDELSREYIALSSLYGDASETDKIFVNGHQVTITAHLSQALKQVRAVFYPTISQRFQRTPARRPHGAPRWLRQLFGLSSSRQSDNEPRSLRVWCDFLCVNQRDDLEKSKQRSDMQNIYRNAELVVGWLGDKAEYTDEAMACLARIEDAMPPHWGDPGDRERHPDDYAPTHKWTEQITALWEPGPNGEIPFMLPHWMGCNDFMSRSYFQRRWILEELAMARFPTFLIGETIVTWKQVLRLNRMMEEFKYQPSNMFPAYLSAMIADLPLETAHKLLDEFARREALEEAKILKETGSSRATSSTRSTDTK</sequence>
<comment type="caution">
    <text evidence="2">The sequence shown here is derived from an EMBL/GenBank/DDBJ whole genome shotgun (WGS) entry which is preliminary data.</text>
</comment>
<evidence type="ECO:0000313" key="3">
    <source>
        <dbReference type="Proteomes" id="UP001243989"/>
    </source>
</evidence>
<dbReference type="PANTHER" id="PTHR24148">
    <property type="entry name" value="ANKYRIN REPEAT DOMAIN-CONTAINING PROTEIN 39 HOMOLOG-RELATED"/>
    <property type="match status" value="1"/>
</dbReference>
<dbReference type="GeneID" id="85469432"/>
<name>A0AAI9ZQW7_9PEZI</name>
<feature type="domain" description="Heterokaryon incompatibility" evidence="1">
    <location>
        <begin position="130"/>
        <end position="254"/>
    </location>
</feature>
<dbReference type="InterPro" id="IPR052895">
    <property type="entry name" value="HetReg/Transcr_Mod"/>
</dbReference>
<accession>A0AAI9ZQW7</accession>
<dbReference type="PANTHER" id="PTHR24148:SF73">
    <property type="entry name" value="HET DOMAIN PROTEIN (AFU_ORTHOLOGUE AFUA_8G01020)"/>
    <property type="match status" value="1"/>
</dbReference>
<keyword evidence="3" id="KW-1185">Reference proteome</keyword>
<dbReference type="Pfam" id="PF06985">
    <property type="entry name" value="HET"/>
    <property type="match status" value="1"/>
</dbReference>
<protein>
    <submittedName>
        <fullName evidence="2">Heterokaryon incompatibility protein</fullName>
    </submittedName>
</protein>
<dbReference type="Proteomes" id="UP001243989">
    <property type="component" value="Unassembled WGS sequence"/>
</dbReference>
<evidence type="ECO:0000259" key="1">
    <source>
        <dbReference type="Pfam" id="PF06985"/>
    </source>
</evidence>
<organism evidence="2 3">
    <name type="scientific">Colletotrichum phormii</name>
    <dbReference type="NCBI Taxonomy" id="359342"/>
    <lineage>
        <taxon>Eukaryota</taxon>
        <taxon>Fungi</taxon>
        <taxon>Dikarya</taxon>
        <taxon>Ascomycota</taxon>
        <taxon>Pezizomycotina</taxon>
        <taxon>Sordariomycetes</taxon>
        <taxon>Hypocreomycetidae</taxon>
        <taxon>Glomerellales</taxon>
        <taxon>Glomerellaceae</taxon>
        <taxon>Colletotrichum</taxon>
        <taxon>Colletotrichum acutatum species complex</taxon>
    </lineage>
</organism>
<gene>
    <name evidence="2" type="ORF">BDP81DRAFT_320962</name>
</gene>
<dbReference type="RefSeq" id="XP_060444802.1">
    <property type="nucleotide sequence ID" value="XM_060584570.1"/>
</dbReference>